<dbReference type="Proteomes" id="UP000603708">
    <property type="component" value="Unassembled WGS sequence"/>
</dbReference>
<evidence type="ECO:0000313" key="3">
    <source>
        <dbReference type="Proteomes" id="UP000603708"/>
    </source>
</evidence>
<gene>
    <name evidence="2" type="ORF">GCM10018793_17330</name>
</gene>
<proteinExistence type="predicted"/>
<comment type="caution">
    <text evidence="2">The sequence shown here is derived from an EMBL/GenBank/DDBJ whole genome shotgun (WGS) entry which is preliminary data.</text>
</comment>
<protein>
    <submittedName>
        <fullName evidence="2">Uncharacterized protein</fullName>
    </submittedName>
</protein>
<reference evidence="2" key="1">
    <citation type="journal article" date="2014" name="Int. J. Syst. Evol. Microbiol.">
        <title>Complete genome sequence of Corynebacterium casei LMG S-19264T (=DSM 44701T), isolated from a smear-ripened cheese.</title>
        <authorList>
            <consortium name="US DOE Joint Genome Institute (JGI-PGF)"/>
            <person name="Walter F."/>
            <person name="Albersmeier A."/>
            <person name="Kalinowski J."/>
            <person name="Ruckert C."/>
        </authorList>
    </citation>
    <scope>NUCLEOTIDE SEQUENCE</scope>
    <source>
        <strain evidence="2">JCM 5069</strain>
    </source>
</reference>
<keyword evidence="3" id="KW-1185">Reference proteome</keyword>
<sequence>MRRVNLRKTPIRPGARRTNDEADEPGQERPEVRRDILRTWWPDSEVPGGPVRGTGHR</sequence>
<reference evidence="2" key="2">
    <citation type="submission" date="2020-09" db="EMBL/GenBank/DDBJ databases">
        <authorList>
            <person name="Sun Q."/>
            <person name="Ohkuma M."/>
        </authorList>
    </citation>
    <scope>NUCLEOTIDE SEQUENCE</scope>
    <source>
        <strain evidence="2">JCM 5069</strain>
    </source>
</reference>
<accession>A0A919G0K8</accession>
<dbReference type="EMBL" id="BNCD01000004">
    <property type="protein sequence ID" value="GHH75030.1"/>
    <property type="molecule type" value="Genomic_DNA"/>
</dbReference>
<organism evidence="2 3">
    <name type="scientific">Streptomyces sulfonofaciens</name>
    <dbReference type="NCBI Taxonomy" id="68272"/>
    <lineage>
        <taxon>Bacteria</taxon>
        <taxon>Bacillati</taxon>
        <taxon>Actinomycetota</taxon>
        <taxon>Actinomycetes</taxon>
        <taxon>Kitasatosporales</taxon>
        <taxon>Streptomycetaceae</taxon>
        <taxon>Streptomyces</taxon>
    </lineage>
</organism>
<dbReference type="RefSeq" id="WP_189930345.1">
    <property type="nucleotide sequence ID" value="NZ_BNCD01000004.1"/>
</dbReference>
<feature type="compositionally biased region" description="Basic residues" evidence="1">
    <location>
        <begin position="1"/>
        <end position="10"/>
    </location>
</feature>
<dbReference type="AlphaFoldDB" id="A0A919G0K8"/>
<evidence type="ECO:0000256" key="1">
    <source>
        <dbReference type="SAM" id="MobiDB-lite"/>
    </source>
</evidence>
<feature type="region of interest" description="Disordered" evidence="1">
    <location>
        <begin position="1"/>
        <end position="57"/>
    </location>
</feature>
<evidence type="ECO:0000313" key="2">
    <source>
        <dbReference type="EMBL" id="GHH75030.1"/>
    </source>
</evidence>
<name>A0A919G0K8_9ACTN</name>
<feature type="compositionally biased region" description="Basic and acidic residues" evidence="1">
    <location>
        <begin position="26"/>
        <end position="37"/>
    </location>
</feature>